<keyword evidence="7" id="KW-0464">Manganese</keyword>
<dbReference type="CDD" id="cd03426">
    <property type="entry name" value="NUDIX_CoAse_Nudt7"/>
    <property type="match status" value="1"/>
</dbReference>
<comment type="cofactor">
    <cofactor evidence="2">
        <name>Mg(2+)</name>
        <dbReference type="ChEBI" id="CHEBI:18420"/>
    </cofactor>
</comment>
<evidence type="ECO:0000256" key="1">
    <source>
        <dbReference type="ARBA" id="ARBA00001936"/>
    </source>
</evidence>
<dbReference type="eggNOG" id="KOG3069">
    <property type="taxonomic scope" value="Eukaryota"/>
</dbReference>
<dbReference type="PANTHER" id="PTHR12992:SF11">
    <property type="entry name" value="MITOCHONDRIAL COENZYME A DIPHOSPHATASE NUDT8"/>
    <property type="match status" value="1"/>
</dbReference>
<evidence type="ECO:0000256" key="4">
    <source>
        <dbReference type="ARBA" id="ARBA00022723"/>
    </source>
</evidence>
<accession>A0A1X7VVK2</accession>
<dbReference type="GO" id="GO:0010945">
    <property type="term" value="F:coenzyme A diphosphatase activity"/>
    <property type="evidence" value="ECO:0007669"/>
    <property type="project" value="InterPro"/>
</dbReference>
<comment type="similarity">
    <text evidence="3">Belongs to the Nudix hydrolase family. PCD1 subfamily.</text>
</comment>
<evidence type="ECO:0000313" key="9">
    <source>
        <dbReference type="EnsemblMetazoa" id="Aqu2.1.43895_001"/>
    </source>
</evidence>
<dbReference type="InterPro" id="IPR000086">
    <property type="entry name" value="NUDIX_hydrolase_dom"/>
</dbReference>
<proteinExistence type="inferred from homology"/>
<sequence length="212" mass="23954">MTGWSLFGPHPQNMSEWARLLTGSNKSRVLSELKRRSVRRKPSSTMKEGAVLVPFILKEDNPELLFTVRSRSLRSHRGQVSFPGGVYDESDHSLIETALRETEEELGVERHRWDIWGDLPPIPGRGGAIMITPVIATIPDLSIERLDVQKSEVDFVFALPLSHLAGPSSRKYTKFKDIPVQFPVYLGGPRRIWGITGFIIDYVLTLLLPHKT</sequence>
<dbReference type="OrthoDB" id="10262892at2759"/>
<evidence type="ECO:0000259" key="8">
    <source>
        <dbReference type="PROSITE" id="PS51462"/>
    </source>
</evidence>
<dbReference type="InterPro" id="IPR015797">
    <property type="entry name" value="NUDIX_hydrolase-like_dom_sf"/>
</dbReference>
<dbReference type="Gene3D" id="3.90.79.10">
    <property type="entry name" value="Nucleoside Triphosphate Pyrophosphohydrolase"/>
    <property type="match status" value="1"/>
</dbReference>
<dbReference type="PROSITE" id="PS01293">
    <property type="entry name" value="NUDIX_COA"/>
    <property type="match status" value="1"/>
</dbReference>
<evidence type="ECO:0000256" key="3">
    <source>
        <dbReference type="ARBA" id="ARBA00006506"/>
    </source>
</evidence>
<evidence type="ECO:0000256" key="2">
    <source>
        <dbReference type="ARBA" id="ARBA00001946"/>
    </source>
</evidence>
<dbReference type="InterPro" id="IPR045121">
    <property type="entry name" value="CoAse"/>
</dbReference>
<keyword evidence="5" id="KW-0378">Hydrolase</keyword>
<name>A0A1X7VVK2_AMPQE</name>
<protein>
    <recommendedName>
        <fullName evidence="8">Nudix hydrolase domain-containing protein</fullName>
    </recommendedName>
</protein>
<comment type="cofactor">
    <cofactor evidence="1">
        <name>Mn(2+)</name>
        <dbReference type="ChEBI" id="CHEBI:29035"/>
    </cofactor>
</comment>
<evidence type="ECO:0000256" key="6">
    <source>
        <dbReference type="ARBA" id="ARBA00022842"/>
    </source>
</evidence>
<dbReference type="InterPro" id="IPR000059">
    <property type="entry name" value="NUDIX_hydrolase_NudL_CS"/>
</dbReference>
<dbReference type="EnsemblMetazoa" id="Aqu2.1.43895_001">
    <property type="protein sequence ID" value="Aqu2.1.43895_001"/>
    <property type="gene ID" value="Aqu2.1.43895"/>
</dbReference>
<dbReference type="SUPFAM" id="SSF55811">
    <property type="entry name" value="Nudix"/>
    <property type="match status" value="1"/>
</dbReference>
<dbReference type="PANTHER" id="PTHR12992">
    <property type="entry name" value="NUDIX HYDROLASE"/>
    <property type="match status" value="1"/>
</dbReference>
<reference evidence="9" key="1">
    <citation type="submission" date="2017-05" db="UniProtKB">
        <authorList>
            <consortium name="EnsemblMetazoa"/>
        </authorList>
    </citation>
    <scope>IDENTIFICATION</scope>
</reference>
<dbReference type="GO" id="GO:0000287">
    <property type="term" value="F:magnesium ion binding"/>
    <property type="evidence" value="ECO:0007669"/>
    <property type="project" value="InterPro"/>
</dbReference>
<dbReference type="InParanoid" id="A0A1X7VVK2"/>
<dbReference type="STRING" id="400682.A0A1X7VVK2"/>
<evidence type="ECO:0000256" key="7">
    <source>
        <dbReference type="ARBA" id="ARBA00023211"/>
    </source>
</evidence>
<dbReference type="AlphaFoldDB" id="A0A1X7VVK2"/>
<dbReference type="GO" id="GO:0030145">
    <property type="term" value="F:manganese ion binding"/>
    <property type="evidence" value="ECO:0007669"/>
    <property type="project" value="InterPro"/>
</dbReference>
<organism evidence="9">
    <name type="scientific">Amphimedon queenslandica</name>
    <name type="common">Sponge</name>
    <dbReference type="NCBI Taxonomy" id="400682"/>
    <lineage>
        <taxon>Eukaryota</taxon>
        <taxon>Metazoa</taxon>
        <taxon>Porifera</taxon>
        <taxon>Demospongiae</taxon>
        <taxon>Heteroscleromorpha</taxon>
        <taxon>Haplosclerida</taxon>
        <taxon>Niphatidae</taxon>
        <taxon>Amphimedon</taxon>
    </lineage>
</organism>
<keyword evidence="6" id="KW-0460">Magnesium</keyword>
<feature type="domain" description="Nudix hydrolase" evidence="8">
    <location>
        <begin position="46"/>
        <end position="183"/>
    </location>
</feature>
<evidence type="ECO:0000256" key="5">
    <source>
        <dbReference type="ARBA" id="ARBA00022801"/>
    </source>
</evidence>
<keyword evidence="4" id="KW-0479">Metal-binding</keyword>
<dbReference type="Pfam" id="PF00293">
    <property type="entry name" value="NUDIX"/>
    <property type="match status" value="1"/>
</dbReference>
<dbReference type="GO" id="GO:0009132">
    <property type="term" value="P:nucleoside diphosphate metabolic process"/>
    <property type="evidence" value="ECO:0007669"/>
    <property type="project" value="InterPro"/>
</dbReference>
<dbReference type="PROSITE" id="PS51462">
    <property type="entry name" value="NUDIX"/>
    <property type="match status" value="1"/>
</dbReference>